<evidence type="ECO:0000256" key="2">
    <source>
        <dbReference type="ARBA" id="ARBA00022737"/>
    </source>
</evidence>
<dbReference type="PANTHER" id="PTHR11871">
    <property type="entry name" value="PROTEIN PHOSPHATASE PP2A REGULATORY SUBUNIT B"/>
    <property type="match status" value="1"/>
</dbReference>
<dbReference type="EMBL" id="HE573026">
    <property type="protein sequence ID" value="CCC52061.1"/>
    <property type="molecule type" value="Genomic_DNA"/>
</dbReference>
<proteinExistence type="predicted"/>
<dbReference type="Gene3D" id="2.130.10.10">
    <property type="entry name" value="YVTN repeat-like/Quinoprotein amine dehydrogenase"/>
    <property type="match status" value="1"/>
</dbReference>
<accession>G0U852</accession>
<evidence type="ECO:0000256" key="1">
    <source>
        <dbReference type="ARBA" id="ARBA00022574"/>
    </source>
</evidence>
<gene>
    <name evidence="3" type="ORF">TVY486_1011040</name>
</gene>
<dbReference type="VEuPathDB" id="TriTrypDB:TvY486_1011040"/>
<dbReference type="SUPFAM" id="SSF50978">
    <property type="entry name" value="WD40 repeat-like"/>
    <property type="match status" value="1"/>
</dbReference>
<organism evidence="3">
    <name type="scientific">Trypanosoma vivax (strain Y486)</name>
    <dbReference type="NCBI Taxonomy" id="1055687"/>
    <lineage>
        <taxon>Eukaryota</taxon>
        <taxon>Discoba</taxon>
        <taxon>Euglenozoa</taxon>
        <taxon>Kinetoplastea</taxon>
        <taxon>Metakinetoplastina</taxon>
        <taxon>Trypanosomatida</taxon>
        <taxon>Trypanosomatidae</taxon>
        <taxon>Trypanosoma</taxon>
        <taxon>Duttonella</taxon>
    </lineage>
</organism>
<dbReference type="GO" id="GO:0019888">
    <property type="term" value="F:protein phosphatase regulator activity"/>
    <property type="evidence" value="ECO:0007669"/>
    <property type="project" value="InterPro"/>
</dbReference>
<protein>
    <recommendedName>
        <fullName evidence="4">Serine/threonine-protein phosphatase 2A 55 kDa regulatory subunit B</fullName>
    </recommendedName>
</protein>
<sequence length="688" mass="74022">MSSDPGINMACSAPGIGSSSEGCMPGCFSPRPSHSRNFSTADGLSFCDSAATNTVVTEGNNGQAISTSFDSLEDMESMPDARSVVPVAEPAPTPCRYFPSTEGLSRRKDVSTLFLGGCSLEHSDVNPRHSPPGVTLLEHQRVRYCAGSIMQGLTVSSPSQARGCSHSISSQSFLNPSAVCSHFSLCGAYACGKPWKDVASMYRGTSRSGVWTVTALASSSSGDHVAIGDRAGRLFVMSRSELPSCSVDGAPEDKMGLHAPRGQCSFSIRQPYGFVVGRQAYSSVIDPLNSVEVTPNIQAVCFLPQMGPTTFLLAANEKLPRLYKVMQVQESPSPFSAVDHIGQERPLKLTLRPPNGTTRTVMKQVARYALSHEYNINSISPRADDSQFFSADDLTVKLWCVEYPDTSIETYSLKPTFDEEAHETISCIQSFPHEPFLLFVVSLCGAVRIVDTRQSLKWLHQAPLTLRSTIYEDNAIMASTILECALSPCGMYVVGREAASMCLWDVRRAAARGSHASRSGHVVSGSLSSCTHDEECDVVQRWEVHPHVRREMEQFFHTNTLERISVRFLNRREVCTGGFSNSLHVVDIHDSSSAVGATGCPDSSCSKGKTVKLPELRGAREVPCGALQVCTNGALSLPAIEGESEGDGPLSCTVTKLSTPLISSNGDCCLLASCGSSVFQVAYTNCPN</sequence>
<dbReference type="InterPro" id="IPR036322">
    <property type="entry name" value="WD40_repeat_dom_sf"/>
</dbReference>
<keyword evidence="1" id="KW-0853">WD repeat</keyword>
<dbReference type="InterPro" id="IPR000009">
    <property type="entry name" value="PP2A_PR55"/>
</dbReference>
<reference evidence="3" key="1">
    <citation type="journal article" date="2012" name="Proc. Natl. Acad. Sci. U.S.A.">
        <title>Antigenic diversity is generated by distinct evolutionary mechanisms in African trypanosome species.</title>
        <authorList>
            <person name="Jackson A.P."/>
            <person name="Berry A."/>
            <person name="Aslett M."/>
            <person name="Allison H.C."/>
            <person name="Burton P."/>
            <person name="Vavrova-Anderson J."/>
            <person name="Brown R."/>
            <person name="Browne H."/>
            <person name="Corton N."/>
            <person name="Hauser H."/>
            <person name="Gamble J."/>
            <person name="Gilderthorp R."/>
            <person name="Marcello L."/>
            <person name="McQuillan J."/>
            <person name="Otto T.D."/>
            <person name="Quail M.A."/>
            <person name="Sanders M.J."/>
            <person name="van Tonder A."/>
            <person name="Ginger M.L."/>
            <person name="Field M.C."/>
            <person name="Barry J.D."/>
            <person name="Hertz-Fowler C."/>
            <person name="Berriman M."/>
        </authorList>
    </citation>
    <scope>NUCLEOTIDE SEQUENCE</scope>
    <source>
        <strain evidence="3">Y486</strain>
    </source>
</reference>
<dbReference type="AlphaFoldDB" id="G0U852"/>
<name>G0U852_TRYVY</name>
<dbReference type="InterPro" id="IPR015943">
    <property type="entry name" value="WD40/YVTN_repeat-like_dom_sf"/>
</dbReference>
<evidence type="ECO:0008006" key="4">
    <source>
        <dbReference type="Google" id="ProtNLM"/>
    </source>
</evidence>
<dbReference type="GO" id="GO:0000159">
    <property type="term" value="C:protein phosphatase type 2A complex"/>
    <property type="evidence" value="ECO:0007669"/>
    <property type="project" value="InterPro"/>
</dbReference>
<dbReference type="PRINTS" id="PR00600">
    <property type="entry name" value="PP2APR55"/>
</dbReference>
<evidence type="ECO:0000313" key="3">
    <source>
        <dbReference type="EMBL" id="CCC52061.1"/>
    </source>
</evidence>
<keyword evidence="2" id="KW-0677">Repeat</keyword>